<evidence type="ECO:0000256" key="3">
    <source>
        <dbReference type="SAM" id="SignalP"/>
    </source>
</evidence>
<reference evidence="5 6" key="1">
    <citation type="submission" date="2006-10" db="EMBL/GenBank/DDBJ databases">
        <title>The Genome Sequence of Batrachochytrium dendrobatidis JEL423.</title>
        <authorList>
            <consortium name="The Broad Institute Genome Sequencing Platform"/>
            <person name="Birren B."/>
            <person name="Lander E."/>
            <person name="Galagan J."/>
            <person name="Cuomo C."/>
            <person name="Devon K."/>
            <person name="Jaffe D."/>
            <person name="Butler J."/>
            <person name="Alvarez P."/>
            <person name="Gnerre S."/>
            <person name="Grabherr M."/>
            <person name="Kleber M."/>
            <person name="Mauceli E."/>
            <person name="Brockman W."/>
            <person name="Young S."/>
            <person name="LaButti K."/>
            <person name="Sykes S."/>
            <person name="DeCaprio D."/>
            <person name="Crawford M."/>
            <person name="Koehrsen M."/>
            <person name="Engels R."/>
            <person name="Montgomery P."/>
            <person name="Pearson M."/>
            <person name="Howarth C."/>
            <person name="Larson L."/>
            <person name="White J."/>
            <person name="O'Leary S."/>
            <person name="Kodira C."/>
            <person name="Zeng Q."/>
            <person name="Yandava C."/>
            <person name="Alvarado L."/>
            <person name="Longcore J."/>
            <person name="James T."/>
        </authorList>
    </citation>
    <scope>NUCLEOTIDE SEQUENCE [LARGE SCALE GENOMIC DNA]</scope>
    <source>
        <strain evidence="5 6">JEL423</strain>
    </source>
</reference>
<dbReference type="GO" id="GO:0004190">
    <property type="term" value="F:aspartic-type endopeptidase activity"/>
    <property type="evidence" value="ECO:0007669"/>
    <property type="project" value="InterPro"/>
</dbReference>
<dbReference type="VEuPathDB" id="FungiDB:BDEG_27795"/>
<dbReference type="CDD" id="cd05471">
    <property type="entry name" value="pepsin_like"/>
    <property type="match status" value="1"/>
</dbReference>
<feature type="active site" evidence="2">
    <location>
        <position position="297"/>
    </location>
</feature>
<sequence>MVMARLLLRIASLAICVVLSNAFYPKDISRLSSKSPDSFNIQVKVATMGRMSQIVNRAPSLTGARMVDNGIVSLGSMAAAQILVSTIQVGTPPKDFVVHFDTGSAVFWLRSNACVGGNNCGQPTMATFTPSSSSSFSLVNSTYKPFTYADGTAVTCNVGQDILSIGGLSIPNQQLCLANSITSNTPLHDGIIGLAPPSVMEPTSVFSMLDTNKAFAASQVSFWYNSSSLVDGHVQSGVVTVGGVDPSLFKGDIRWFPAMLANGRHWSIPLTNITLRDGSKIVPTQKDLFSPPLIIIDSGSTYNFLPRFMFDPLNAIHFQAKDIDGTGTYAFDCNAVPNLSPIILTLAGVDIKIMPEEQYFKFRQYCIILFTTSDRPNSTPLLGVGFMRFRYTVFDHKKFKIGFSTTQTGNDAAVAIVSPKSRNHSERSRVYSLTVLTLLAAGYLFLC</sequence>
<organism evidence="5 6">
    <name type="scientific">Batrachochytrium dendrobatidis (strain JEL423)</name>
    <dbReference type="NCBI Taxonomy" id="403673"/>
    <lineage>
        <taxon>Eukaryota</taxon>
        <taxon>Fungi</taxon>
        <taxon>Fungi incertae sedis</taxon>
        <taxon>Chytridiomycota</taxon>
        <taxon>Chytridiomycota incertae sedis</taxon>
        <taxon>Chytridiomycetes</taxon>
        <taxon>Rhizophydiales</taxon>
        <taxon>Rhizophydiales incertae sedis</taxon>
        <taxon>Batrachochytrium</taxon>
    </lineage>
</organism>
<evidence type="ECO:0000259" key="4">
    <source>
        <dbReference type="PROSITE" id="PS51767"/>
    </source>
</evidence>
<dbReference type="InterPro" id="IPR033121">
    <property type="entry name" value="PEPTIDASE_A1"/>
</dbReference>
<evidence type="ECO:0000256" key="1">
    <source>
        <dbReference type="ARBA" id="ARBA00007447"/>
    </source>
</evidence>
<feature type="domain" description="Peptidase A1" evidence="4">
    <location>
        <begin position="83"/>
        <end position="404"/>
    </location>
</feature>
<name>A0A177WXC4_BATDL</name>
<feature type="active site" evidence="2">
    <location>
        <position position="101"/>
    </location>
</feature>
<dbReference type="PANTHER" id="PTHR47966:SF51">
    <property type="entry name" value="BETA-SITE APP-CLEAVING ENZYME, ISOFORM A-RELATED"/>
    <property type="match status" value="1"/>
</dbReference>
<dbReference type="Proteomes" id="UP000077115">
    <property type="component" value="Unassembled WGS sequence"/>
</dbReference>
<dbReference type="eggNOG" id="KOG1339">
    <property type="taxonomic scope" value="Eukaryota"/>
</dbReference>
<evidence type="ECO:0000256" key="2">
    <source>
        <dbReference type="PIRSR" id="PIRSR601461-1"/>
    </source>
</evidence>
<dbReference type="AlphaFoldDB" id="A0A177WXC4"/>
<dbReference type="STRING" id="403673.A0A177WXC4"/>
<dbReference type="Gene3D" id="2.40.70.10">
    <property type="entry name" value="Acid Proteases"/>
    <property type="match status" value="2"/>
</dbReference>
<dbReference type="OrthoDB" id="2747330at2759"/>
<protein>
    <recommendedName>
        <fullName evidence="4">Peptidase A1 domain-containing protein</fullName>
    </recommendedName>
</protein>
<dbReference type="InterPro" id="IPR034164">
    <property type="entry name" value="Pepsin-like_dom"/>
</dbReference>
<dbReference type="SUPFAM" id="SSF50630">
    <property type="entry name" value="Acid proteases"/>
    <property type="match status" value="1"/>
</dbReference>
<dbReference type="PRINTS" id="PR00792">
    <property type="entry name" value="PEPSIN"/>
</dbReference>
<evidence type="ECO:0000313" key="6">
    <source>
        <dbReference type="Proteomes" id="UP000077115"/>
    </source>
</evidence>
<dbReference type="InterPro" id="IPR021109">
    <property type="entry name" value="Peptidase_aspartic_dom_sf"/>
</dbReference>
<dbReference type="PANTHER" id="PTHR47966">
    <property type="entry name" value="BETA-SITE APP-CLEAVING ENZYME, ISOFORM A-RELATED"/>
    <property type="match status" value="1"/>
</dbReference>
<accession>A0A177WXC4</accession>
<dbReference type="PROSITE" id="PS51767">
    <property type="entry name" value="PEPTIDASE_A1"/>
    <property type="match status" value="1"/>
</dbReference>
<dbReference type="Pfam" id="PF00026">
    <property type="entry name" value="Asp"/>
    <property type="match status" value="1"/>
</dbReference>
<evidence type="ECO:0000313" key="5">
    <source>
        <dbReference type="EMBL" id="OAJ44582.1"/>
    </source>
</evidence>
<dbReference type="EMBL" id="DS022312">
    <property type="protein sequence ID" value="OAJ44582.1"/>
    <property type="molecule type" value="Genomic_DNA"/>
</dbReference>
<dbReference type="InterPro" id="IPR001461">
    <property type="entry name" value="Aspartic_peptidase_A1"/>
</dbReference>
<reference evidence="5 6" key="2">
    <citation type="submission" date="2016-05" db="EMBL/GenBank/DDBJ databases">
        <title>Lineage-specific infection strategies underlie the spectrum of fungal disease in amphibians.</title>
        <authorList>
            <person name="Cuomo C.A."/>
            <person name="Farrer R.A."/>
            <person name="James T."/>
            <person name="Longcore J."/>
            <person name="Birren B."/>
        </authorList>
    </citation>
    <scope>NUCLEOTIDE SEQUENCE [LARGE SCALE GENOMIC DNA]</scope>
    <source>
        <strain evidence="5 6">JEL423</strain>
    </source>
</reference>
<gene>
    <name evidence="5" type="ORF">BDEG_27795</name>
</gene>
<dbReference type="GO" id="GO:0006508">
    <property type="term" value="P:proteolysis"/>
    <property type="evidence" value="ECO:0007669"/>
    <property type="project" value="InterPro"/>
</dbReference>
<comment type="similarity">
    <text evidence="1">Belongs to the peptidase A1 family.</text>
</comment>
<feature type="signal peptide" evidence="3">
    <location>
        <begin position="1"/>
        <end position="22"/>
    </location>
</feature>
<feature type="chain" id="PRO_5008077983" description="Peptidase A1 domain-containing protein" evidence="3">
    <location>
        <begin position="23"/>
        <end position="447"/>
    </location>
</feature>
<keyword evidence="3" id="KW-0732">Signal</keyword>
<proteinExistence type="inferred from homology"/>